<reference evidence="4" key="1">
    <citation type="journal article" date="2012" name="PLoS Genet.">
        <title>The genomes of the fungal plant pathogens Cladosporium fulvum and Dothistroma septosporum reveal adaptation to different hosts and lifestyles but also signatures of common ancestry.</title>
        <authorList>
            <person name="de Wit P.J.G.M."/>
            <person name="van der Burgt A."/>
            <person name="Oekmen B."/>
            <person name="Stergiopoulos I."/>
            <person name="Abd-Elsalam K.A."/>
            <person name="Aerts A.L."/>
            <person name="Bahkali A.H."/>
            <person name="Beenen H.G."/>
            <person name="Chettri P."/>
            <person name="Cox M.P."/>
            <person name="Datema E."/>
            <person name="de Vries R.P."/>
            <person name="Dhillon B."/>
            <person name="Ganley A.R."/>
            <person name="Griffiths S.A."/>
            <person name="Guo Y."/>
            <person name="Hamelin R.C."/>
            <person name="Henrissat B."/>
            <person name="Kabir M.S."/>
            <person name="Jashni M.K."/>
            <person name="Kema G."/>
            <person name="Klaubauf S."/>
            <person name="Lapidus A."/>
            <person name="Levasseur A."/>
            <person name="Lindquist E."/>
            <person name="Mehrabi R."/>
            <person name="Ohm R.A."/>
            <person name="Owen T.J."/>
            <person name="Salamov A."/>
            <person name="Schwelm A."/>
            <person name="Schijlen E."/>
            <person name="Sun H."/>
            <person name="van den Burg H.A."/>
            <person name="van Ham R.C.H.J."/>
            <person name="Zhang S."/>
            <person name="Goodwin S.B."/>
            <person name="Grigoriev I.V."/>
            <person name="Collemare J."/>
            <person name="Bradshaw R.E."/>
        </authorList>
    </citation>
    <scope>NUCLEOTIDE SEQUENCE [LARGE SCALE GENOMIC DNA]</scope>
    <source>
        <strain evidence="4">NZE10 / CBS 128990</strain>
    </source>
</reference>
<gene>
    <name evidence="3" type="ORF">DOTSEDRAFT_47817</name>
</gene>
<feature type="region of interest" description="Disordered" evidence="1">
    <location>
        <begin position="1"/>
        <end position="82"/>
    </location>
</feature>
<dbReference type="HOGENOM" id="CLU_090074_1_0_1"/>
<evidence type="ECO:0000313" key="3">
    <source>
        <dbReference type="EMBL" id="EME39227.1"/>
    </source>
</evidence>
<dbReference type="OrthoDB" id="5387389at2759"/>
<protein>
    <recommendedName>
        <fullName evidence="2">BZIP domain-containing protein</fullName>
    </recommendedName>
</protein>
<dbReference type="AlphaFoldDB" id="M2XID1"/>
<dbReference type="PANTHER" id="PTHR39607:SF2">
    <property type="entry name" value="BZIP DOMAIN-CONTAINING PROTEIN"/>
    <property type="match status" value="1"/>
</dbReference>
<dbReference type="OMA" id="IHEGASY"/>
<feature type="compositionally biased region" description="Low complexity" evidence="1">
    <location>
        <begin position="1"/>
        <end position="14"/>
    </location>
</feature>
<dbReference type="GO" id="GO:0003700">
    <property type="term" value="F:DNA-binding transcription factor activity"/>
    <property type="evidence" value="ECO:0007669"/>
    <property type="project" value="InterPro"/>
</dbReference>
<dbReference type="PROSITE" id="PS00036">
    <property type="entry name" value="BZIP_BASIC"/>
    <property type="match status" value="1"/>
</dbReference>
<name>M2XID1_DOTSN</name>
<reference evidence="3 4" key="2">
    <citation type="journal article" date="2012" name="PLoS Pathog.">
        <title>Diverse lifestyles and strategies of plant pathogenesis encoded in the genomes of eighteen Dothideomycetes fungi.</title>
        <authorList>
            <person name="Ohm R.A."/>
            <person name="Feau N."/>
            <person name="Henrissat B."/>
            <person name="Schoch C.L."/>
            <person name="Horwitz B.A."/>
            <person name="Barry K.W."/>
            <person name="Condon B.J."/>
            <person name="Copeland A.C."/>
            <person name="Dhillon B."/>
            <person name="Glaser F."/>
            <person name="Hesse C.N."/>
            <person name="Kosti I."/>
            <person name="LaButti K."/>
            <person name="Lindquist E.A."/>
            <person name="Lucas S."/>
            <person name="Salamov A.A."/>
            <person name="Bradshaw R.E."/>
            <person name="Ciuffetti L."/>
            <person name="Hamelin R.C."/>
            <person name="Kema G.H.J."/>
            <person name="Lawrence C."/>
            <person name="Scott J.A."/>
            <person name="Spatafora J.W."/>
            <person name="Turgeon B.G."/>
            <person name="de Wit P.J.G.M."/>
            <person name="Zhong S."/>
            <person name="Goodwin S.B."/>
            <person name="Grigoriev I.V."/>
        </authorList>
    </citation>
    <scope>NUCLEOTIDE SEQUENCE [LARGE SCALE GENOMIC DNA]</scope>
    <source>
        <strain evidence="4">NZE10 / CBS 128990</strain>
    </source>
</reference>
<dbReference type="InterPro" id="IPR052635">
    <property type="entry name" value="Sec_Metab_Biosynth_Reg"/>
</dbReference>
<proteinExistence type="predicted"/>
<evidence type="ECO:0000313" key="4">
    <source>
        <dbReference type="Proteomes" id="UP000016933"/>
    </source>
</evidence>
<dbReference type="eggNOG" id="ENOG502SSMB">
    <property type="taxonomic scope" value="Eukaryota"/>
</dbReference>
<feature type="domain" description="BZIP" evidence="2">
    <location>
        <begin position="29"/>
        <end position="44"/>
    </location>
</feature>
<evidence type="ECO:0000259" key="2">
    <source>
        <dbReference type="PROSITE" id="PS00036"/>
    </source>
</evidence>
<dbReference type="InterPro" id="IPR004827">
    <property type="entry name" value="bZIP"/>
</dbReference>
<organism evidence="3 4">
    <name type="scientific">Dothistroma septosporum (strain NZE10 / CBS 128990)</name>
    <name type="common">Red band needle blight fungus</name>
    <name type="synonym">Mycosphaerella pini</name>
    <dbReference type="NCBI Taxonomy" id="675120"/>
    <lineage>
        <taxon>Eukaryota</taxon>
        <taxon>Fungi</taxon>
        <taxon>Dikarya</taxon>
        <taxon>Ascomycota</taxon>
        <taxon>Pezizomycotina</taxon>
        <taxon>Dothideomycetes</taxon>
        <taxon>Dothideomycetidae</taxon>
        <taxon>Mycosphaerellales</taxon>
        <taxon>Mycosphaerellaceae</taxon>
        <taxon>Dothistroma</taxon>
    </lineage>
</organism>
<dbReference type="PANTHER" id="PTHR39607">
    <property type="entry name" value="XANTHOCILLIN BIOSYNTHESIS CLUSTER TRANSCRIPTION FACTOR XANC-RELATED"/>
    <property type="match status" value="1"/>
</dbReference>
<dbReference type="Proteomes" id="UP000016933">
    <property type="component" value="Unassembled WGS sequence"/>
</dbReference>
<evidence type="ECO:0000256" key="1">
    <source>
        <dbReference type="SAM" id="MobiDB-lite"/>
    </source>
</evidence>
<feature type="compositionally biased region" description="Basic and acidic residues" evidence="1">
    <location>
        <begin position="44"/>
        <end position="60"/>
    </location>
</feature>
<accession>M2XID1</accession>
<dbReference type="EMBL" id="KB446545">
    <property type="protein sequence ID" value="EME39227.1"/>
    <property type="molecule type" value="Genomic_DNA"/>
</dbReference>
<keyword evidence="4" id="KW-1185">Reference proteome</keyword>
<sequence>MSSQADSSSVQSSTQDDDDWTAVTDSGERRKIQNRIAQRKFRDKVRQQKEDAERAAENERQAAGTYRAPNPEEVDTETESGLPWGSISLGHIIRTGRAKEQSSRETSLYAAASKAGGSSRLGLHLIDEYARGHPAWAAWRARVHPSQVLPSM</sequence>